<evidence type="ECO:0000313" key="10">
    <source>
        <dbReference type="Proteomes" id="UP000678243"/>
    </source>
</evidence>
<organism evidence="9 10">
    <name type="scientific">Microbacterium paraoxydans</name>
    <dbReference type="NCBI Taxonomy" id="199592"/>
    <lineage>
        <taxon>Bacteria</taxon>
        <taxon>Bacillati</taxon>
        <taxon>Actinomycetota</taxon>
        <taxon>Actinomycetes</taxon>
        <taxon>Micrococcales</taxon>
        <taxon>Microbacteriaceae</taxon>
        <taxon>Microbacterium</taxon>
    </lineage>
</organism>
<feature type="transmembrane region" description="Helical" evidence="7">
    <location>
        <begin position="75"/>
        <end position="93"/>
    </location>
</feature>
<keyword evidence="10" id="KW-1185">Reference proteome</keyword>
<dbReference type="PANTHER" id="PTHR33778">
    <property type="entry name" value="PROTEIN MGTC"/>
    <property type="match status" value="1"/>
</dbReference>
<gene>
    <name evidence="9" type="ORF">KE274_07005</name>
</gene>
<reference evidence="9 10" key="1">
    <citation type="submission" date="2021-04" db="EMBL/GenBank/DDBJ databases">
        <title>Whole genome analysis of root endophytic bacterium Microbacterium paraoxydans ku-mp colonizing RP-bio226 rice variety.</title>
        <authorList>
            <person name="Ulaganathan K."/>
            <person name="Latha B."/>
        </authorList>
    </citation>
    <scope>NUCLEOTIDE SEQUENCE [LARGE SCALE GENOMIC DNA]</scope>
    <source>
        <strain evidence="10">ku-mp</strain>
    </source>
</reference>
<keyword evidence="4 7" id="KW-0812">Transmembrane</keyword>
<dbReference type="PANTHER" id="PTHR33778:SF1">
    <property type="entry name" value="MAGNESIUM TRANSPORTER YHID-RELATED"/>
    <property type="match status" value="1"/>
</dbReference>
<dbReference type="InterPro" id="IPR049177">
    <property type="entry name" value="MgtC_SapB_SrpB_YhiD_N"/>
</dbReference>
<feature type="transmembrane region" description="Helical" evidence="7">
    <location>
        <begin position="41"/>
        <end position="60"/>
    </location>
</feature>
<evidence type="ECO:0000256" key="2">
    <source>
        <dbReference type="ARBA" id="ARBA00009298"/>
    </source>
</evidence>
<keyword evidence="3" id="KW-1003">Cell membrane</keyword>
<feature type="transmembrane region" description="Helical" evidence="7">
    <location>
        <begin position="12"/>
        <end position="29"/>
    </location>
</feature>
<evidence type="ECO:0000256" key="7">
    <source>
        <dbReference type="SAM" id="Phobius"/>
    </source>
</evidence>
<name>A0ABS5ILN0_9MICO</name>
<proteinExistence type="inferred from homology"/>
<dbReference type="Pfam" id="PF02308">
    <property type="entry name" value="MgtC"/>
    <property type="match status" value="1"/>
</dbReference>
<evidence type="ECO:0000256" key="1">
    <source>
        <dbReference type="ARBA" id="ARBA00004651"/>
    </source>
</evidence>
<comment type="subcellular location">
    <subcellularLocation>
        <location evidence="1">Cell membrane</location>
        <topology evidence="1">Multi-pass membrane protein</topology>
    </subcellularLocation>
</comment>
<evidence type="ECO:0000256" key="4">
    <source>
        <dbReference type="ARBA" id="ARBA00022692"/>
    </source>
</evidence>
<dbReference type="InterPro" id="IPR003416">
    <property type="entry name" value="MgtC/SapB/SrpB/YhiD_fam"/>
</dbReference>
<evidence type="ECO:0000256" key="6">
    <source>
        <dbReference type="ARBA" id="ARBA00023136"/>
    </source>
</evidence>
<feature type="domain" description="MgtC/SapB/SrpB/YhiD N-terminal" evidence="8">
    <location>
        <begin position="16"/>
        <end position="142"/>
    </location>
</feature>
<comment type="caution">
    <text evidence="9">The sequence shown here is derived from an EMBL/GenBank/DDBJ whole genome shotgun (WGS) entry which is preliminary data.</text>
</comment>
<protein>
    <submittedName>
        <fullName evidence="9">MgtC/SapB family protein</fullName>
    </submittedName>
</protein>
<dbReference type="EMBL" id="JAGTUK010000002">
    <property type="protein sequence ID" value="MBS0023855.1"/>
    <property type="molecule type" value="Genomic_DNA"/>
</dbReference>
<dbReference type="Proteomes" id="UP000678243">
    <property type="component" value="Unassembled WGS sequence"/>
</dbReference>
<keyword evidence="5 7" id="KW-1133">Transmembrane helix</keyword>
<evidence type="ECO:0000259" key="8">
    <source>
        <dbReference type="Pfam" id="PF02308"/>
    </source>
</evidence>
<accession>A0ABS5ILN0</accession>
<keyword evidence="6 7" id="KW-0472">Membrane</keyword>
<evidence type="ECO:0000256" key="3">
    <source>
        <dbReference type="ARBA" id="ARBA00022475"/>
    </source>
</evidence>
<dbReference type="RefSeq" id="WP_211542209.1">
    <property type="nucleotide sequence ID" value="NZ_CBDREF010000001.1"/>
</dbReference>
<feature type="transmembrane region" description="Helical" evidence="7">
    <location>
        <begin position="105"/>
        <end position="134"/>
    </location>
</feature>
<sequence>MSFGWDPHLLVELGLLGLAFVLSLAVGVERSRKQKNAGLRTHVLVGLGSAIFTLISAYGFEGVLGPEVAVDPSRIAAQVVSGIGFLGAGVIFVRNNAVSGLTSAATIWVVAAIGMACGANMPLLAIAGTALHLLTVGPLSRLRDRVRPEPERLRVTLQYEAERGALREVLAAAERRGLPATLLGAARIHGEADMRATLEFAEAEPASRSELIDAIARLDGVRSVVVQGFSEDD</sequence>
<evidence type="ECO:0000313" key="9">
    <source>
        <dbReference type="EMBL" id="MBS0023855.1"/>
    </source>
</evidence>
<dbReference type="PRINTS" id="PR01837">
    <property type="entry name" value="MGTCSAPBPROT"/>
</dbReference>
<comment type="similarity">
    <text evidence="2">Belongs to the MgtC/SapB family.</text>
</comment>
<evidence type="ECO:0000256" key="5">
    <source>
        <dbReference type="ARBA" id="ARBA00022989"/>
    </source>
</evidence>